<evidence type="ECO:0000313" key="3">
    <source>
        <dbReference type="Proteomes" id="UP000219338"/>
    </source>
</evidence>
<name>A0A284S5P1_ARMOS</name>
<feature type="compositionally biased region" description="Basic and acidic residues" evidence="1">
    <location>
        <begin position="58"/>
        <end position="71"/>
    </location>
</feature>
<feature type="region of interest" description="Disordered" evidence="1">
    <location>
        <begin position="20"/>
        <end position="125"/>
    </location>
</feature>
<proteinExistence type="predicted"/>
<gene>
    <name evidence="2" type="ORF">ARMOST_19833</name>
</gene>
<accession>A0A284S5P1</accession>
<evidence type="ECO:0000256" key="1">
    <source>
        <dbReference type="SAM" id="MobiDB-lite"/>
    </source>
</evidence>
<protein>
    <submittedName>
        <fullName evidence="2">Uncharacterized protein</fullName>
    </submittedName>
</protein>
<dbReference type="AlphaFoldDB" id="A0A284S5P1"/>
<keyword evidence="3" id="KW-1185">Reference proteome</keyword>
<feature type="compositionally biased region" description="Acidic residues" evidence="1">
    <location>
        <begin position="20"/>
        <end position="29"/>
    </location>
</feature>
<dbReference type="EMBL" id="FUEG01000034">
    <property type="protein sequence ID" value="SJL16313.1"/>
    <property type="molecule type" value="Genomic_DNA"/>
</dbReference>
<evidence type="ECO:0000313" key="2">
    <source>
        <dbReference type="EMBL" id="SJL16313.1"/>
    </source>
</evidence>
<dbReference type="Proteomes" id="UP000219338">
    <property type="component" value="Unassembled WGS sequence"/>
</dbReference>
<sequence>MANAGPQMFILSNGSEFELFIDDDGDEGCEIPINPWPMEETDKEQPSEGHEELDEGSESNKRSESEDKEQSQSEDEQDHPQNIHVALQSDHAAYEFAIHEGGEWANPQADAQNVQDVLHEMSDEQ</sequence>
<dbReference type="OrthoDB" id="10636008at2759"/>
<reference evidence="3" key="1">
    <citation type="journal article" date="2017" name="Nat. Ecol. Evol.">
        <title>Genome expansion and lineage-specific genetic innovations in the forest pathogenic fungi Armillaria.</title>
        <authorList>
            <person name="Sipos G."/>
            <person name="Prasanna A.N."/>
            <person name="Walter M.C."/>
            <person name="O'Connor E."/>
            <person name="Balint B."/>
            <person name="Krizsan K."/>
            <person name="Kiss B."/>
            <person name="Hess J."/>
            <person name="Varga T."/>
            <person name="Slot J."/>
            <person name="Riley R."/>
            <person name="Boka B."/>
            <person name="Rigling D."/>
            <person name="Barry K."/>
            <person name="Lee J."/>
            <person name="Mihaltcheva S."/>
            <person name="LaButti K."/>
            <person name="Lipzen A."/>
            <person name="Waldron R."/>
            <person name="Moloney N.M."/>
            <person name="Sperisen C."/>
            <person name="Kredics L."/>
            <person name="Vagvoelgyi C."/>
            <person name="Patrignani A."/>
            <person name="Fitzpatrick D."/>
            <person name="Nagy I."/>
            <person name="Doyle S."/>
            <person name="Anderson J.B."/>
            <person name="Grigoriev I.V."/>
            <person name="Gueldener U."/>
            <person name="Muensterkoetter M."/>
            <person name="Nagy L.G."/>
        </authorList>
    </citation>
    <scope>NUCLEOTIDE SEQUENCE [LARGE SCALE GENOMIC DNA]</scope>
    <source>
        <strain evidence="3">C18/9</strain>
    </source>
</reference>
<organism evidence="2 3">
    <name type="scientific">Armillaria ostoyae</name>
    <name type="common">Armillaria root rot fungus</name>
    <dbReference type="NCBI Taxonomy" id="47428"/>
    <lineage>
        <taxon>Eukaryota</taxon>
        <taxon>Fungi</taxon>
        <taxon>Dikarya</taxon>
        <taxon>Basidiomycota</taxon>
        <taxon>Agaricomycotina</taxon>
        <taxon>Agaricomycetes</taxon>
        <taxon>Agaricomycetidae</taxon>
        <taxon>Agaricales</taxon>
        <taxon>Marasmiineae</taxon>
        <taxon>Physalacriaceae</taxon>
        <taxon>Armillaria</taxon>
    </lineage>
</organism>